<evidence type="ECO:0000313" key="4">
    <source>
        <dbReference type="EMBL" id="BAT84002.1"/>
    </source>
</evidence>
<dbReference type="SUPFAM" id="SSF81606">
    <property type="entry name" value="PP2C-like"/>
    <property type="match status" value="1"/>
</dbReference>
<feature type="compositionally biased region" description="Basic and acidic residues" evidence="1">
    <location>
        <begin position="444"/>
        <end position="454"/>
    </location>
</feature>
<accession>A0A0S3RTU8</accession>
<keyword evidence="2" id="KW-1133">Transmembrane helix</keyword>
<dbReference type="PANTHER" id="PTHR47992">
    <property type="entry name" value="PROTEIN PHOSPHATASE"/>
    <property type="match status" value="1"/>
</dbReference>
<dbReference type="Gene3D" id="3.60.40.10">
    <property type="entry name" value="PPM-type phosphatase domain"/>
    <property type="match status" value="1"/>
</dbReference>
<dbReference type="OrthoDB" id="10264738at2759"/>
<dbReference type="AlphaFoldDB" id="A0A0S3RTU8"/>
<dbReference type="InterPro" id="IPR015655">
    <property type="entry name" value="PP2C"/>
</dbReference>
<dbReference type="PROSITE" id="PS51746">
    <property type="entry name" value="PPM_2"/>
    <property type="match status" value="1"/>
</dbReference>
<evidence type="ECO:0000313" key="5">
    <source>
        <dbReference type="Proteomes" id="UP000291084"/>
    </source>
</evidence>
<keyword evidence="2" id="KW-0812">Transmembrane</keyword>
<reference evidence="4 5" key="1">
    <citation type="journal article" date="2015" name="Sci. Rep.">
        <title>The power of single molecule real-time sequencing technology in the de novo assembly of a eukaryotic genome.</title>
        <authorList>
            <person name="Sakai H."/>
            <person name="Naito K."/>
            <person name="Ogiso-Tanaka E."/>
            <person name="Takahashi Y."/>
            <person name="Iseki K."/>
            <person name="Muto C."/>
            <person name="Satou K."/>
            <person name="Teruya K."/>
            <person name="Shiroma A."/>
            <person name="Shimoji M."/>
            <person name="Hirano T."/>
            <person name="Itoh T."/>
            <person name="Kaga A."/>
            <person name="Tomooka N."/>
        </authorList>
    </citation>
    <scope>NUCLEOTIDE SEQUENCE [LARGE SCALE GENOMIC DNA]</scope>
    <source>
        <strain evidence="5">cv. Shumari</strain>
    </source>
</reference>
<dbReference type="InterPro" id="IPR001932">
    <property type="entry name" value="PPM-type_phosphatase-like_dom"/>
</dbReference>
<feature type="compositionally biased region" description="Basic residues" evidence="1">
    <location>
        <begin position="429"/>
        <end position="443"/>
    </location>
</feature>
<proteinExistence type="predicted"/>
<keyword evidence="5" id="KW-1185">Reference proteome</keyword>
<organism evidence="4 5">
    <name type="scientific">Vigna angularis var. angularis</name>
    <dbReference type="NCBI Taxonomy" id="157739"/>
    <lineage>
        <taxon>Eukaryota</taxon>
        <taxon>Viridiplantae</taxon>
        <taxon>Streptophyta</taxon>
        <taxon>Embryophyta</taxon>
        <taxon>Tracheophyta</taxon>
        <taxon>Spermatophyta</taxon>
        <taxon>Magnoliopsida</taxon>
        <taxon>eudicotyledons</taxon>
        <taxon>Gunneridae</taxon>
        <taxon>Pentapetalae</taxon>
        <taxon>rosids</taxon>
        <taxon>fabids</taxon>
        <taxon>Fabales</taxon>
        <taxon>Fabaceae</taxon>
        <taxon>Papilionoideae</taxon>
        <taxon>50 kb inversion clade</taxon>
        <taxon>NPAAA clade</taxon>
        <taxon>indigoferoid/millettioid clade</taxon>
        <taxon>Phaseoleae</taxon>
        <taxon>Vigna</taxon>
    </lineage>
</organism>
<evidence type="ECO:0000259" key="3">
    <source>
        <dbReference type="PROSITE" id="PS51746"/>
    </source>
</evidence>
<dbReference type="CDD" id="cd00143">
    <property type="entry name" value="PP2Cc"/>
    <property type="match status" value="1"/>
</dbReference>
<evidence type="ECO:0000256" key="2">
    <source>
        <dbReference type="SAM" id="Phobius"/>
    </source>
</evidence>
<dbReference type="GO" id="GO:0004722">
    <property type="term" value="F:protein serine/threonine phosphatase activity"/>
    <property type="evidence" value="ECO:0007669"/>
    <property type="project" value="InterPro"/>
</dbReference>
<dbReference type="SMART" id="SM00332">
    <property type="entry name" value="PP2Cc"/>
    <property type="match status" value="1"/>
</dbReference>
<evidence type="ECO:0000256" key="1">
    <source>
        <dbReference type="SAM" id="MobiDB-lite"/>
    </source>
</evidence>
<feature type="domain" description="PPM-type phosphatase" evidence="3">
    <location>
        <begin position="114"/>
        <end position="414"/>
    </location>
</feature>
<sequence length="498" mass="55847">MHLSVTFIRLCFTLNSDPSYLSTKKKFFFLFSLASFLPNIIWVFPGFFRGALVFFIGNCCDWVANMGGCCSHEVSVRGKVESEIDDREYECDHENHESYERGGALVRLIGSSKCVSMHTQQGQKGVNQDAMTVWEDFAGEKDVIFCGVFDGHGPLGHKVSQFIRDNLPSKLSAAIEISQQKTIKFYDATDAETASFEDGYDDGNQMSLASWEGCFLKSFDEMDEHLAREINTDSYCSGCTAVTLIKQGDQLIVGNLGDSRAVLCTRDRDQLVAVQLTVDLKPEIPSETSRIVNCEGRVFAAEEEPDVYRIWMPDDDCPGLAMSRAFGDFCLKDYGLISVPDVFYRKITPQDQFVVLATDGIWDVLTNHEVISIVASAPRRSIAAKLLVKRAVKAWRYKYPGSKVDDCAAICLFLNEQPVQSNSQSHMSRQNRKSSKNLHHSKTTRNEDTETVDGKVGLEIDEEWKALGGYSRANSLSKLPRLARGMSKRQSSKYYSPR</sequence>
<protein>
    <recommendedName>
        <fullName evidence="3">PPM-type phosphatase domain-containing protein</fullName>
    </recommendedName>
</protein>
<dbReference type="EMBL" id="AP015037">
    <property type="protein sequence ID" value="BAT84002.1"/>
    <property type="molecule type" value="Genomic_DNA"/>
</dbReference>
<keyword evidence="2" id="KW-0472">Membrane</keyword>
<feature type="region of interest" description="Disordered" evidence="1">
    <location>
        <begin position="422"/>
        <end position="454"/>
    </location>
</feature>
<feature type="region of interest" description="Disordered" evidence="1">
    <location>
        <begin position="478"/>
        <end position="498"/>
    </location>
</feature>
<dbReference type="Pfam" id="PF00481">
    <property type="entry name" value="PP2C"/>
    <property type="match status" value="1"/>
</dbReference>
<feature type="transmembrane region" description="Helical" evidence="2">
    <location>
        <begin position="27"/>
        <end position="48"/>
    </location>
</feature>
<dbReference type="InterPro" id="IPR036457">
    <property type="entry name" value="PPM-type-like_dom_sf"/>
</dbReference>
<dbReference type="Proteomes" id="UP000291084">
    <property type="component" value="Chromosome 4"/>
</dbReference>
<name>A0A0S3RTU8_PHAAN</name>
<gene>
    <name evidence="4" type="primary">Vigan.04G126300</name>
    <name evidence="4" type="ORF">VIGAN_04126300</name>
</gene>